<dbReference type="OrthoDB" id="1733332at2759"/>
<dbReference type="PANTHER" id="PTHR22572">
    <property type="entry name" value="SUGAR-1-PHOSPHATE GUANYL TRANSFERASE"/>
    <property type="match status" value="1"/>
</dbReference>
<dbReference type="AlphaFoldDB" id="A0A7K5ABB5"/>
<dbReference type="InterPro" id="IPR056729">
    <property type="entry name" value="GMPPB_C"/>
</dbReference>
<dbReference type="InterPro" id="IPR050486">
    <property type="entry name" value="Mannose-1P_guanyltransferase"/>
</dbReference>
<keyword evidence="6" id="KW-0342">GTP-binding</keyword>
<dbReference type="GO" id="GO:0004475">
    <property type="term" value="F:mannose-1-phosphate guanylyltransferase (GTP) activity"/>
    <property type="evidence" value="ECO:0007669"/>
    <property type="project" value="UniProtKB-EC"/>
</dbReference>
<dbReference type="CDD" id="cd06425">
    <property type="entry name" value="M1P_guanylylT_B_like_N"/>
    <property type="match status" value="1"/>
</dbReference>
<dbReference type="EC" id="2.7.7.13" evidence="3"/>
<dbReference type="FunFam" id="2.160.10.10:FF:000018">
    <property type="entry name" value="Mannose-1-phosphate guanyltransferase beta"/>
    <property type="match status" value="1"/>
</dbReference>
<evidence type="ECO:0000256" key="6">
    <source>
        <dbReference type="ARBA" id="ARBA00023134"/>
    </source>
</evidence>
<sequence length="377" mass="40958">MRALILVGGFGTRLRPLTLSRPKPLVEFCNKAVLLHQLEALRQKVQEWDLVRIWGAGVGTGGARRALGSPWPCGATHGRAAGPLALARDLLAEGEEPFFVLNSDVICEFPFAALARFHRQHGGQGSLVVTRVEEPAKYGVVVSEPDTGRIRCFVEKPRVFVSNKINAGLYIFSPGILQRIQVGLSAAGLGWGPGPRSALRPLPQLRPTSIEKEIFPAMAQEGQLYAMELQGFWMDIGQPKDFLTGMCMYLQALRSQHPEKLHSGPGVVGNVLVDPSAKIGANCVIGPNVTIGAGVVVEDGVRIKRCTVLEGARIRSHSWLESCIVGWSCSVGQWVRMENVTVLGEDVIVNDELYLNGANVLPHKSIAESVPEPRIIM</sequence>
<protein>
    <recommendedName>
        <fullName evidence="3">mannose-1-phosphate guanylyltransferase</fullName>
        <ecNumber evidence="3">2.7.7.13</ecNumber>
    </recommendedName>
</protein>
<dbReference type="InterPro" id="IPR018357">
    <property type="entry name" value="Hexapep_transf_CS"/>
</dbReference>
<evidence type="ECO:0000256" key="4">
    <source>
        <dbReference type="ARBA" id="ARBA00022679"/>
    </source>
</evidence>
<dbReference type="InterPro" id="IPR005835">
    <property type="entry name" value="NTP_transferase_dom"/>
</dbReference>
<evidence type="ECO:0000256" key="3">
    <source>
        <dbReference type="ARBA" id="ARBA00012387"/>
    </source>
</evidence>
<feature type="non-terminal residue" evidence="9">
    <location>
        <position position="377"/>
    </location>
</feature>
<dbReference type="EMBL" id="VYZI01001215">
    <property type="protein sequence ID" value="NWR80869.1"/>
    <property type="molecule type" value="Genomic_DNA"/>
</dbReference>
<feature type="domain" description="Nucleotidyl transferase" evidence="7">
    <location>
        <begin position="3"/>
        <end position="43"/>
    </location>
</feature>
<dbReference type="Pfam" id="PF00483">
    <property type="entry name" value="NTP_transferase"/>
    <property type="match status" value="2"/>
</dbReference>
<feature type="domain" description="Nucleotidyl transferase" evidence="7">
    <location>
        <begin position="80"/>
        <end position="180"/>
    </location>
</feature>
<accession>A0A7K5ABB5</accession>
<gene>
    <name evidence="9" type="primary">Gmppba</name>
    <name evidence="9" type="ORF">CENUNI_R09761</name>
</gene>
<proteinExistence type="inferred from homology"/>
<dbReference type="GO" id="GO:0005525">
    <property type="term" value="F:GTP binding"/>
    <property type="evidence" value="ECO:0007669"/>
    <property type="project" value="UniProtKB-KW"/>
</dbReference>
<feature type="non-terminal residue" evidence="9">
    <location>
        <position position="1"/>
    </location>
</feature>
<keyword evidence="10" id="KW-1185">Reference proteome</keyword>
<keyword evidence="5" id="KW-0547">Nucleotide-binding</keyword>
<name>A0A7K5ABB5_9AVES</name>
<keyword evidence="4 9" id="KW-0808">Transferase</keyword>
<reference evidence="9 10" key="1">
    <citation type="submission" date="2019-09" db="EMBL/GenBank/DDBJ databases">
        <title>Bird 10,000 Genomes (B10K) Project - Family phase.</title>
        <authorList>
            <person name="Zhang G."/>
        </authorList>
    </citation>
    <scope>NUCLEOTIDE SEQUENCE [LARGE SCALE GENOMIC DNA]</scope>
    <source>
        <strain evidence="9">B10K-DU-017-25</strain>
        <tissue evidence="9">Mixed tissue sample</tissue>
    </source>
</reference>
<comment type="similarity">
    <text evidence="2">Belongs to the transferase hexapeptide repeat family.</text>
</comment>
<evidence type="ECO:0000256" key="5">
    <source>
        <dbReference type="ARBA" id="ARBA00022741"/>
    </source>
</evidence>
<dbReference type="InterPro" id="IPR045233">
    <property type="entry name" value="GMPPB_N"/>
</dbReference>
<dbReference type="InterPro" id="IPR029044">
    <property type="entry name" value="Nucleotide-diphossugar_trans"/>
</dbReference>
<dbReference type="Pfam" id="PF25087">
    <property type="entry name" value="GMPPB_C"/>
    <property type="match status" value="1"/>
</dbReference>
<dbReference type="Gene3D" id="3.90.550.10">
    <property type="entry name" value="Spore Coat Polysaccharide Biosynthesis Protein SpsA, Chain A"/>
    <property type="match status" value="2"/>
</dbReference>
<organism evidence="9 10">
    <name type="scientific">Centropus unirufus</name>
    <dbReference type="NCBI Taxonomy" id="1118519"/>
    <lineage>
        <taxon>Eukaryota</taxon>
        <taxon>Metazoa</taxon>
        <taxon>Chordata</taxon>
        <taxon>Craniata</taxon>
        <taxon>Vertebrata</taxon>
        <taxon>Euteleostomi</taxon>
        <taxon>Archelosauria</taxon>
        <taxon>Archosauria</taxon>
        <taxon>Dinosauria</taxon>
        <taxon>Saurischia</taxon>
        <taxon>Theropoda</taxon>
        <taxon>Coelurosauria</taxon>
        <taxon>Aves</taxon>
        <taxon>Neognathae</taxon>
        <taxon>Neoaves</taxon>
        <taxon>Otidimorphae</taxon>
        <taxon>Cuculiformes</taxon>
        <taxon>Centropidae</taxon>
        <taxon>Centropus</taxon>
    </lineage>
</organism>
<dbReference type="Proteomes" id="UP000517892">
    <property type="component" value="Unassembled WGS sequence"/>
</dbReference>
<dbReference type="UniPathway" id="UPA00126">
    <property type="reaction ID" value="UER00930"/>
</dbReference>
<evidence type="ECO:0000256" key="1">
    <source>
        <dbReference type="ARBA" id="ARBA00004823"/>
    </source>
</evidence>
<comment type="caution">
    <text evidence="9">The sequence shown here is derived from an EMBL/GenBank/DDBJ whole genome shotgun (WGS) entry which is preliminary data.</text>
</comment>
<dbReference type="GO" id="GO:0009298">
    <property type="term" value="P:GDP-mannose biosynthetic process"/>
    <property type="evidence" value="ECO:0007669"/>
    <property type="project" value="UniProtKB-UniPathway"/>
</dbReference>
<evidence type="ECO:0000313" key="10">
    <source>
        <dbReference type="Proteomes" id="UP000517892"/>
    </source>
</evidence>
<comment type="pathway">
    <text evidence="1">Nucleotide-sugar biosynthesis; GDP-alpha-D-mannose biosynthesis; GDP-alpha-D-mannose from alpha-D-mannose 1-phosphate (GTP route): step 1/1.</text>
</comment>
<evidence type="ECO:0000313" key="9">
    <source>
        <dbReference type="EMBL" id="NWR80869.1"/>
    </source>
</evidence>
<evidence type="ECO:0000259" key="7">
    <source>
        <dbReference type="Pfam" id="PF00483"/>
    </source>
</evidence>
<feature type="domain" description="Mannose-1-phosphate guanyltransferase C-terminal" evidence="8">
    <location>
        <begin position="267"/>
        <end position="376"/>
    </location>
</feature>
<evidence type="ECO:0000256" key="2">
    <source>
        <dbReference type="ARBA" id="ARBA00007274"/>
    </source>
</evidence>
<dbReference type="PROSITE" id="PS00101">
    <property type="entry name" value="HEXAPEP_TRANSFERASES"/>
    <property type="match status" value="1"/>
</dbReference>
<evidence type="ECO:0000259" key="8">
    <source>
        <dbReference type="Pfam" id="PF25087"/>
    </source>
</evidence>
<dbReference type="Gene3D" id="2.160.10.10">
    <property type="entry name" value="Hexapeptide repeat proteins"/>
    <property type="match status" value="1"/>
</dbReference>
<dbReference type="SUPFAM" id="SSF53448">
    <property type="entry name" value="Nucleotide-diphospho-sugar transferases"/>
    <property type="match status" value="1"/>
</dbReference>